<keyword evidence="3" id="KW-1185">Reference proteome</keyword>
<dbReference type="PANTHER" id="PTHR20883">
    <property type="entry name" value="PHYTANOYL-COA DIOXYGENASE DOMAIN CONTAINING 1"/>
    <property type="match status" value="1"/>
</dbReference>
<reference evidence="2 3" key="1">
    <citation type="journal article" date="2017" name="Nat. Ecol. Evol.">
        <title>Scallop genome provides insights into evolution of bilaterian karyotype and development.</title>
        <authorList>
            <person name="Wang S."/>
            <person name="Zhang J."/>
            <person name="Jiao W."/>
            <person name="Li J."/>
            <person name="Xun X."/>
            <person name="Sun Y."/>
            <person name="Guo X."/>
            <person name="Huan P."/>
            <person name="Dong B."/>
            <person name="Zhang L."/>
            <person name="Hu X."/>
            <person name="Sun X."/>
            <person name="Wang J."/>
            <person name="Zhao C."/>
            <person name="Wang Y."/>
            <person name="Wang D."/>
            <person name="Huang X."/>
            <person name="Wang R."/>
            <person name="Lv J."/>
            <person name="Li Y."/>
            <person name="Zhang Z."/>
            <person name="Liu B."/>
            <person name="Lu W."/>
            <person name="Hui Y."/>
            <person name="Liang J."/>
            <person name="Zhou Z."/>
            <person name="Hou R."/>
            <person name="Li X."/>
            <person name="Liu Y."/>
            <person name="Li H."/>
            <person name="Ning X."/>
            <person name="Lin Y."/>
            <person name="Zhao L."/>
            <person name="Xing Q."/>
            <person name="Dou J."/>
            <person name="Li Y."/>
            <person name="Mao J."/>
            <person name="Guo H."/>
            <person name="Dou H."/>
            <person name="Li T."/>
            <person name="Mu C."/>
            <person name="Jiang W."/>
            <person name="Fu Q."/>
            <person name="Fu X."/>
            <person name="Miao Y."/>
            <person name="Liu J."/>
            <person name="Yu Q."/>
            <person name="Li R."/>
            <person name="Liao H."/>
            <person name="Li X."/>
            <person name="Kong Y."/>
            <person name="Jiang Z."/>
            <person name="Chourrout D."/>
            <person name="Li R."/>
            <person name="Bao Z."/>
        </authorList>
    </citation>
    <scope>NUCLEOTIDE SEQUENCE [LARGE SCALE GENOMIC DNA]</scope>
    <source>
        <strain evidence="2 3">PY_sf001</strain>
    </source>
</reference>
<organism evidence="2 3">
    <name type="scientific">Mizuhopecten yessoensis</name>
    <name type="common">Japanese scallop</name>
    <name type="synonym">Patinopecten yessoensis</name>
    <dbReference type="NCBI Taxonomy" id="6573"/>
    <lineage>
        <taxon>Eukaryota</taxon>
        <taxon>Metazoa</taxon>
        <taxon>Spiralia</taxon>
        <taxon>Lophotrochozoa</taxon>
        <taxon>Mollusca</taxon>
        <taxon>Bivalvia</taxon>
        <taxon>Autobranchia</taxon>
        <taxon>Pteriomorphia</taxon>
        <taxon>Pectinida</taxon>
        <taxon>Pectinoidea</taxon>
        <taxon>Pectinidae</taxon>
        <taxon>Mizuhopecten</taxon>
    </lineage>
</organism>
<dbReference type="AlphaFoldDB" id="A0A210PKR6"/>
<sequence length="371" mass="42693">MANAHVEPDLAGFTGEEYAEIFDIRAMPKPTTEREVGQLPEKDIRKFFEEGYVVVENVFRKETLEACKTAIDKMVDELAQKLYKAGKITDLCENFGTSDRLIRLDNQFQGTSVLFIKHARLMQAFKDLWTDEVLLNIVEQLIGPDIAGHPVWNLRAKLPQDEATTVPWHQDSGYLDTNSYRVLQPTAWIPFVDATETNGCLQMMHGGHKTGKVATHQCCHGGTWYVMLEEDEMEKTLDINVKKDIRTFPIPYGSMILFNNLIPHRSLNNASDHIRWSVDLRWQTPHLPYGYYGLKQGVVFRTKEDPHPVVDWDKFEGVDRFKITADAVKDTPQETKEADFDTSIQGPWMKKWEIVHVNRHVQKMQSEEKSA</sequence>
<dbReference type="EMBL" id="NEDP02005595">
    <property type="protein sequence ID" value="OWF37081.1"/>
    <property type="molecule type" value="Genomic_DNA"/>
</dbReference>
<dbReference type="PANTHER" id="PTHR20883:SF14">
    <property type="entry name" value="PHYTANOYL-COA DIOXYGENASE"/>
    <property type="match status" value="1"/>
</dbReference>
<comment type="cofactor">
    <cofactor evidence="1">
        <name>Fe cation</name>
        <dbReference type="ChEBI" id="CHEBI:24875"/>
    </cofactor>
</comment>
<dbReference type="OrthoDB" id="2328924at2759"/>
<protein>
    <recommendedName>
        <fullName evidence="4">Phytanoyl-CoA dioxygenase domain-containing protein 1-like</fullName>
    </recommendedName>
</protein>
<name>A0A210PKR6_MIZYE</name>
<dbReference type="Proteomes" id="UP000242188">
    <property type="component" value="Unassembled WGS sequence"/>
</dbReference>
<comment type="caution">
    <text evidence="2">The sequence shown here is derived from an EMBL/GenBank/DDBJ whole genome shotgun (WGS) entry which is preliminary data.</text>
</comment>
<evidence type="ECO:0000313" key="3">
    <source>
        <dbReference type="Proteomes" id="UP000242188"/>
    </source>
</evidence>
<dbReference type="Pfam" id="PF05721">
    <property type="entry name" value="PhyH"/>
    <property type="match status" value="1"/>
</dbReference>
<accession>A0A210PKR6</accession>
<proteinExistence type="predicted"/>
<evidence type="ECO:0000313" key="2">
    <source>
        <dbReference type="EMBL" id="OWF37081.1"/>
    </source>
</evidence>
<gene>
    <name evidence="2" type="ORF">KP79_PYT09771</name>
</gene>
<dbReference type="SUPFAM" id="SSF51197">
    <property type="entry name" value="Clavaminate synthase-like"/>
    <property type="match status" value="1"/>
</dbReference>
<evidence type="ECO:0008006" key="4">
    <source>
        <dbReference type="Google" id="ProtNLM"/>
    </source>
</evidence>
<dbReference type="InterPro" id="IPR008775">
    <property type="entry name" value="Phytyl_CoA_dOase-like"/>
</dbReference>
<evidence type="ECO:0000256" key="1">
    <source>
        <dbReference type="ARBA" id="ARBA00001962"/>
    </source>
</evidence>
<dbReference type="Gene3D" id="2.60.120.620">
    <property type="entry name" value="q2cbj1_9rhob like domain"/>
    <property type="match status" value="1"/>
</dbReference>